<dbReference type="InterPro" id="IPR036380">
    <property type="entry name" value="Isochorismatase-like_sf"/>
</dbReference>
<dbReference type="PANTHER" id="PTHR43559:SF3">
    <property type="entry name" value="HYDROLASE YCAC-RELATED"/>
    <property type="match status" value="1"/>
</dbReference>
<accession>A0A1D7Y588</accession>
<evidence type="ECO:0000313" key="3">
    <source>
        <dbReference type="Proteomes" id="UP000094960"/>
    </source>
</evidence>
<dbReference type="Proteomes" id="UP000094960">
    <property type="component" value="Chromosome"/>
</dbReference>
<dbReference type="Gene3D" id="3.40.50.850">
    <property type="entry name" value="Isochorismatase-like"/>
    <property type="match status" value="1"/>
</dbReference>
<name>A0A1D7Y588_9ACTN</name>
<proteinExistence type="predicted"/>
<sequence length="191" mass="19842">MLSPATVQLHLADLQEGIVELSGTTSPATIRRSVGFLAHLAQLLDIPVTLSAAPRPGGPAVIEEASIPQTPVFVRSGPCAWDDAATRRAITSQPRKNLAICGVTSEIVVLHTALDAIAAGYEVSVLLDACGGLSPRTEQAAFRQIEAAGGRITSVASLATDLVRDFTTPTGQEVISALHGLIQHPAAEPAR</sequence>
<dbReference type="InterPro" id="IPR053152">
    <property type="entry name" value="Hydrolase_YcaC-like"/>
</dbReference>
<organism evidence="2 3">
    <name type="scientific">Streptomyces fodineus</name>
    <dbReference type="NCBI Taxonomy" id="1904616"/>
    <lineage>
        <taxon>Bacteria</taxon>
        <taxon>Bacillati</taxon>
        <taxon>Actinomycetota</taxon>
        <taxon>Actinomycetes</taxon>
        <taxon>Kitasatosporales</taxon>
        <taxon>Streptomycetaceae</taxon>
        <taxon>Streptomyces</taxon>
    </lineage>
</organism>
<feature type="domain" description="Isochorismatase-like" evidence="1">
    <location>
        <begin position="53"/>
        <end position="156"/>
    </location>
</feature>
<dbReference type="EMBL" id="CP017248">
    <property type="protein sequence ID" value="AOR30714.1"/>
    <property type="molecule type" value="Genomic_DNA"/>
</dbReference>
<evidence type="ECO:0000313" key="2">
    <source>
        <dbReference type="EMBL" id="AOR30714.1"/>
    </source>
</evidence>
<dbReference type="Pfam" id="PF00857">
    <property type="entry name" value="Isochorismatase"/>
    <property type="match status" value="1"/>
</dbReference>
<gene>
    <name evidence="2" type="ORF">BFF78_06320</name>
</gene>
<dbReference type="InterPro" id="IPR000868">
    <property type="entry name" value="Isochorismatase-like_dom"/>
</dbReference>
<reference evidence="3" key="1">
    <citation type="submission" date="2016-09" db="EMBL/GenBank/DDBJ databases">
        <title>Streptomyces puniciscabiei strain:TW1S1 Genome sequencing and assembly.</title>
        <authorList>
            <person name="Kim M.-K."/>
            <person name="Kim S.B."/>
        </authorList>
    </citation>
    <scope>NUCLEOTIDE SEQUENCE [LARGE SCALE GENOMIC DNA]</scope>
    <source>
        <strain evidence="3">TW1S1</strain>
    </source>
</reference>
<protein>
    <recommendedName>
        <fullName evidence="1">Isochorismatase-like domain-containing protein</fullName>
    </recommendedName>
</protein>
<dbReference type="SUPFAM" id="SSF52499">
    <property type="entry name" value="Isochorismatase-like hydrolases"/>
    <property type="match status" value="1"/>
</dbReference>
<keyword evidence="3" id="KW-1185">Reference proteome</keyword>
<dbReference type="PANTHER" id="PTHR43559">
    <property type="entry name" value="HYDROLASE YCAC-RELATED"/>
    <property type="match status" value="1"/>
</dbReference>
<dbReference type="KEGG" id="spun:BFF78_06320"/>
<evidence type="ECO:0000259" key="1">
    <source>
        <dbReference type="Pfam" id="PF00857"/>
    </source>
</evidence>
<dbReference type="AlphaFoldDB" id="A0A1D7Y588"/>
<dbReference type="RefSeq" id="WP_069777366.1">
    <property type="nucleotide sequence ID" value="NZ_CP017248.1"/>
</dbReference>